<accession>A0A1A8UMT5</accession>
<dbReference type="EMBL" id="HAEJ01008175">
    <property type="protein sequence ID" value="SBS48632.1"/>
    <property type="molecule type" value="Transcribed_RNA"/>
</dbReference>
<feature type="non-terminal residue" evidence="2">
    <location>
        <position position="75"/>
    </location>
</feature>
<feature type="compositionally biased region" description="Polar residues" evidence="1">
    <location>
        <begin position="26"/>
        <end position="37"/>
    </location>
</feature>
<feature type="non-terminal residue" evidence="2">
    <location>
        <position position="1"/>
    </location>
</feature>
<keyword evidence="2" id="KW-0472">Membrane</keyword>
<reference evidence="2" key="1">
    <citation type="submission" date="2016-05" db="EMBL/GenBank/DDBJ databases">
        <authorList>
            <person name="Lavstsen T."/>
            <person name="Jespersen J.S."/>
        </authorList>
    </citation>
    <scope>NUCLEOTIDE SEQUENCE</scope>
    <source>
        <tissue evidence="2">Brain</tissue>
    </source>
</reference>
<organism evidence="2">
    <name type="scientific">Nothobranchius furzeri</name>
    <name type="common">Turquoise killifish</name>
    <dbReference type="NCBI Taxonomy" id="105023"/>
    <lineage>
        <taxon>Eukaryota</taxon>
        <taxon>Metazoa</taxon>
        <taxon>Chordata</taxon>
        <taxon>Craniata</taxon>
        <taxon>Vertebrata</taxon>
        <taxon>Euteleostomi</taxon>
        <taxon>Actinopterygii</taxon>
        <taxon>Neopterygii</taxon>
        <taxon>Teleostei</taxon>
        <taxon>Neoteleostei</taxon>
        <taxon>Acanthomorphata</taxon>
        <taxon>Ovalentaria</taxon>
        <taxon>Atherinomorphae</taxon>
        <taxon>Cyprinodontiformes</taxon>
        <taxon>Nothobranchiidae</taxon>
        <taxon>Nothobranchius</taxon>
    </lineage>
</organism>
<feature type="region of interest" description="Disordered" evidence="1">
    <location>
        <begin position="22"/>
        <end position="75"/>
    </location>
</feature>
<name>A0A1A8UMT5_NOTFU</name>
<keyword evidence="2" id="KW-0812">Transmembrane</keyword>
<feature type="compositionally biased region" description="Basic and acidic residues" evidence="1">
    <location>
        <begin position="66"/>
        <end position="75"/>
    </location>
</feature>
<gene>
    <name evidence="2" type="primary">PRRT3</name>
</gene>
<proteinExistence type="predicted"/>
<evidence type="ECO:0000313" key="2">
    <source>
        <dbReference type="EMBL" id="SBS48632.1"/>
    </source>
</evidence>
<protein>
    <submittedName>
        <fullName evidence="2">Proline-rich transmembrane protein 3</fullName>
    </submittedName>
</protein>
<dbReference type="AlphaFoldDB" id="A0A1A8UMT5"/>
<feature type="compositionally biased region" description="Basic and acidic residues" evidence="1">
    <location>
        <begin position="38"/>
        <end position="47"/>
    </location>
</feature>
<evidence type="ECO:0000256" key="1">
    <source>
        <dbReference type="SAM" id="MobiDB-lite"/>
    </source>
</evidence>
<reference evidence="2" key="2">
    <citation type="submission" date="2016-06" db="EMBL/GenBank/DDBJ databases">
        <title>The genome of a short-lived fish provides insights into sex chromosome evolution and the genetic control of aging.</title>
        <authorList>
            <person name="Reichwald K."/>
            <person name="Felder M."/>
            <person name="Petzold A."/>
            <person name="Koch P."/>
            <person name="Groth M."/>
            <person name="Platzer M."/>
        </authorList>
    </citation>
    <scope>NUCLEOTIDE SEQUENCE</scope>
    <source>
        <tissue evidence="2">Brain</tissue>
    </source>
</reference>
<sequence>DVYYETSDEILHSENFMEGSGFSAWGENSSQLSNDSRNQGKPERLSHENNSGFGIALTTRPALRVHSSEVHNHRA</sequence>